<dbReference type="Pfam" id="PF00538">
    <property type="entry name" value="Linker_histone"/>
    <property type="match status" value="1"/>
</dbReference>
<keyword evidence="1 4" id="KW-0158">Chromosome</keyword>
<protein>
    <submittedName>
        <fullName evidence="7">Protein B4</fullName>
    </submittedName>
</protein>
<dbReference type="InterPro" id="IPR005818">
    <property type="entry name" value="Histone_H1/H5_H15"/>
</dbReference>
<name>A0A556VXG7_BAGYA</name>
<dbReference type="PRINTS" id="PR00624">
    <property type="entry name" value="HISTONEH5"/>
</dbReference>
<dbReference type="PROSITE" id="PS51504">
    <property type="entry name" value="H15"/>
    <property type="match status" value="1"/>
</dbReference>
<evidence type="ECO:0000256" key="3">
    <source>
        <dbReference type="ARBA" id="ARBA00023242"/>
    </source>
</evidence>
<feature type="region of interest" description="Disordered" evidence="5">
    <location>
        <begin position="1"/>
        <end position="25"/>
    </location>
</feature>
<dbReference type="SUPFAM" id="SSF46785">
    <property type="entry name" value="Winged helix' DNA-binding domain"/>
    <property type="match status" value="1"/>
</dbReference>
<dbReference type="InterPro" id="IPR005819">
    <property type="entry name" value="H1/H5"/>
</dbReference>
<dbReference type="EMBL" id="VCAZ01000470">
    <property type="protein sequence ID" value="TUY72730.1"/>
    <property type="molecule type" value="Genomic_DNA"/>
</dbReference>
<dbReference type="GO" id="GO:0005634">
    <property type="term" value="C:nucleus"/>
    <property type="evidence" value="ECO:0007669"/>
    <property type="project" value="UniProtKB-SubCell"/>
</dbReference>
<comment type="similarity">
    <text evidence="4">Belongs to the histone H1/H5 family.</text>
</comment>
<dbReference type="FunFam" id="1.10.10.10:FF:000393">
    <property type="entry name" value="Oocyte-specific H1 histone"/>
    <property type="match status" value="1"/>
</dbReference>
<evidence type="ECO:0000256" key="2">
    <source>
        <dbReference type="ARBA" id="ARBA00023125"/>
    </source>
</evidence>
<dbReference type="OrthoDB" id="1110759at2759"/>
<accession>A0A556VXG7</accession>
<feature type="compositionally biased region" description="Basic residues" evidence="5">
    <location>
        <begin position="283"/>
        <end position="292"/>
    </location>
</feature>
<organism evidence="7 8">
    <name type="scientific">Bagarius yarrelli</name>
    <name type="common">Goonch</name>
    <name type="synonym">Bagrus yarrelli</name>
    <dbReference type="NCBI Taxonomy" id="175774"/>
    <lineage>
        <taxon>Eukaryota</taxon>
        <taxon>Metazoa</taxon>
        <taxon>Chordata</taxon>
        <taxon>Craniata</taxon>
        <taxon>Vertebrata</taxon>
        <taxon>Euteleostomi</taxon>
        <taxon>Actinopterygii</taxon>
        <taxon>Neopterygii</taxon>
        <taxon>Teleostei</taxon>
        <taxon>Ostariophysi</taxon>
        <taxon>Siluriformes</taxon>
        <taxon>Sisoridae</taxon>
        <taxon>Sisorinae</taxon>
        <taxon>Bagarius</taxon>
    </lineage>
</organism>
<feature type="compositionally biased region" description="Basic and acidic residues" evidence="5">
    <location>
        <begin position="235"/>
        <end position="252"/>
    </location>
</feature>
<dbReference type="GO" id="GO:0030527">
    <property type="term" value="F:structural constituent of chromatin"/>
    <property type="evidence" value="ECO:0007669"/>
    <property type="project" value="InterPro"/>
</dbReference>
<evidence type="ECO:0000313" key="7">
    <source>
        <dbReference type="EMBL" id="TUY72730.1"/>
    </source>
</evidence>
<sequence length="304" mass="32494">MPPKKAAAETSNAPAEELLEEDQKTDVIKPVKKVSPHPSTMEMVKEALTVLDQRKGVSAQAIRTFIKEKYRTVDEMRLKTMVRKALVKGIDSGAFVRPASSSTTTGAQGRFRLAVRKPKAVKSKEVKENVNPNVKEAKEKLGDVKTKKGTSAAVGETKPKRAKKNDSSAPKVAPAKKPKAKRAAGAADDGVPEPKIQKASKASKGEEAEEKSNTKKGGKKVARKTPGDPDAEGSLGKKGEKKEAQKPEEAKNAAEATVPKKGGKKTPQKAADDGGEQSSSKSSGKKSKKGSRKITFNLHFISTY</sequence>
<keyword evidence="2 4" id="KW-0238">DNA-binding</keyword>
<feature type="compositionally biased region" description="Basic residues" evidence="5">
    <location>
        <begin position="214"/>
        <end position="223"/>
    </location>
</feature>
<feature type="region of interest" description="Disordered" evidence="5">
    <location>
        <begin position="118"/>
        <end position="304"/>
    </location>
</feature>
<dbReference type="SMART" id="SM00526">
    <property type="entry name" value="H15"/>
    <property type="match status" value="1"/>
</dbReference>
<evidence type="ECO:0000256" key="5">
    <source>
        <dbReference type="SAM" id="MobiDB-lite"/>
    </source>
</evidence>
<feature type="compositionally biased region" description="Basic and acidic residues" evidence="5">
    <location>
        <begin position="135"/>
        <end position="146"/>
    </location>
</feature>
<dbReference type="GO" id="GO:0006334">
    <property type="term" value="P:nucleosome assembly"/>
    <property type="evidence" value="ECO:0007669"/>
    <property type="project" value="InterPro"/>
</dbReference>
<comment type="caution">
    <text evidence="7">The sequence shown here is derived from an EMBL/GenBank/DDBJ whole genome shotgun (WGS) entry which is preliminary data.</text>
</comment>
<keyword evidence="8" id="KW-1185">Reference proteome</keyword>
<gene>
    <name evidence="7" type="ORF">Baya_17103</name>
</gene>
<dbReference type="InterPro" id="IPR036390">
    <property type="entry name" value="WH_DNA-bd_sf"/>
</dbReference>
<keyword evidence="3 4" id="KW-0539">Nucleus</keyword>
<feature type="domain" description="H15" evidence="6">
    <location>
        <begin position="36"/>
        <end position="115"/>
    </location>
</feature>
<dbReference type="Proteomes" id="UP000319801">
    <property type="component" value="Unassembled WGS sequence"/>
</dbReference>
<reference evidence="7 8" key="1">
    <citation type="journal article" date="2019" name="Genome Biol. Evol.">
        <title>Whole-Genome Sequencing of the Giant Devil Catfish, Bagarius yarrelli.</title>
        <authorList>
            <person name="Jiang W."/>
            <person name="Lv Y."/>
            <person name="Cheng L."/>
            <person name="Yang K."/>
            <person name="Chao B."/>
            <person name="Wang X."/>
            <person name="Li Y."/>
            <person name="Pan X."/>
            <person name="You X."/>
            <person name="Zhang Y."/>
            <person name="Yang J."/>
            <person name="Li J."/>
            <person name="Zhang X."/>
            <person name="Liu S."/>
            <person name="Sun C."/>
            <person name="Yang J."/>
            <person name="Shi Q."/>
        </authorList>
    </citation>
    <scope>NUCLEOTIDE SEQUENCE [LARGE SCALE GENOMIC DNA]</scope>
    <source>
        <strain evidence="7">JWS20170419001</strain>
        <tissue evidence="7">Muscle</tissue>
    </source>
</reference>
<dbReference type="GO" id="GO:0000786">
    <property type="term" value="C:nucleosome"/>
    <property type="evidence" value="ECO:0007669"/>
    <property type="project" value="InterPro"/>
</dbReference>
<evidence type="ECO:0000256" key="4">
    <source>
        <dbReference type="RuleBase" id="RU003894"/>
    </source>
</evidence>
<dbReference type="InterPro" id="IPR036388">
    <property type="entry name" value="WH-like_DNA-bd_sf"/>
</dbReference>
<comment type="subcellular location">
    <subcellularLocation>
        <location evidence="4">Nucleus</location>
    </subcellularLocation>
</comment>
<proteinExistence type="inferred from homology"/>
<dbReference type="GO" id="GO:0003677">
    <property type="term" value="F:DNA binding"/>
    <property type="evidence" value="ECO:0007669"/>
    <property type="project" value="UniProtKB-KW"/>
</dbReference>
<dbReference type="AlphaFoldDB" id="A0A556VXG7"/>
<evidence type="ECO:0000256" key="1">
    <source>
        <dbReference type="ARBA" id="ARBA00022454"/>
    </source>
</evidence>
<evidence type="ECO:0000313" key="8">
    <source>
        <dbReference type="Proteomes" id="UP000319801"/>
    </source>
</evidence>
<dbReference type="CDD" id="cd00073">
    <property type="entry name" value="H15"/>
    <property type="match status" value="1"/>
</dbReference>
<feature type="compositionally biased region" description="Basic and acidic residues" evidence="5">
    <location>
        <begin position="203"/>
        <end position="213"/>
    </location>
</feature>
<evidence type="ECO:0000259" key="6">
    <source>
        <dbReference type="PROSITE" id="PS51504"/>
    </source>
</evidence>
<dbReference type="Gene3D" id="1.10.10.10">
    <property type="entry name" value="Winged helix-like DNA-binding domain superfamily/Winged helix DNA-binding domain"/>
    <property type="match status" value="1"/>
</dbReference>